<organism evidence="2 4">
    <name type="scientific">Capnocytophaga catalasegens</name>
    <dbReference type="NCBI Taxonomy" id="1004260"/>
    <lineage>
        <taxon>Bacteria</taxon>
        <taxon>Pseudomonadati</taxon>
        <taxon>Bacteroidota</taxon>
        <taxon>Flavobacteriia</taxon>
        <taxon>Flavobacteriales</taxon>
        <taxon>Flavobacteriaceae</taxon>
        <taxon>Capnocytophaga</taxon>
    </lineage>
</organism>
<dbReference type="RefSeq" id="WP_264845552.1">
    <property type="nucleotide sequence ID" value="NZ_BPMA01000012.1"/>
</dbReference>
<evidence type="ECO:0000313" key="3">
    <source>
        <dbReference type="EMBL" id="GJM51951.1"/>
    </source>
</evidence>
<evidence type="ECO:0000313" key="4">
    <source>
        <dbReference type="Proteomes" id="UP001207736"/>
    </source>
</evidence>
<keyword evidence="1" id="KW-0732">Signal</keyword>
<comment type="caution">
    <text evidence="2">The sequence shown here is derived from an EMBL/GenBank/DDBJ whole genome shotgun (WGS) entry which is preliminary data.</text>
</comment>
<reference evidence="2 5" key="1">
    <citation type="submission" date="2021-11" db="EMBL/GenBank/DDBJ databases">
        <title>Draft genome sequence of Capnocytophaga sp. strain KC07075 isolated from cat oral cavity.</title>
        <authorList>
            <person name="Suzuki M."/>
            <person name="Imaoka K."/>
            <person name="Kimura M."/>
            <person name="Morikawa S."/>
            <person name="Maeda K."/>
        </authorList>
    </citation>
    <scope>NUCLEOTIDE SEQUENCE</scope>
    <source>
        <strain evidence="2">KC07075</strain>
        <strain evidence="3 5">KC07079</strain>
    </source>
</reference>
<evidence type="ECO:0000313" key="2">
    <source>
        <dbReference type="EMBL" id="GJM50798.1"/>
    </source>
</evidence>
<feature type="signal peptide" evidence="1">
    <location>
        <begin position="1"/>
        <end position="20"/>
    </location>
</feature>
<dbReference type="Proteomes" id="UP001208692">
    <property type="component" value="Unassembled WGS sequence"/>
</dbReference>
<accession>A0AAV5AYN6</accession>
<dbReference type="AlphaFoldDB" id="A0AAV5AYN6"/>
<dbReference type="Proteomes" id="UP001207736">
    <property type="component" value="Unassembled WGS sequence"/>
</dbReference>
<gene>
    <name evidence="2" type="ORF">RCZ15_17710</name>
    <name evidence="3" type="ORF">RCZ16_02690</name>
</gene>
<dbReference type="InterPro" id="IPR025348">
    <property type="entry name" value="DUF4252"/>
</dbReference>
<protein>
    <recommendedName>
        <fullName evidence="6">DUF4252 domain-containing protein</fullName>
    </recommendedName>
</protein>
<name>A0AAV5AYN6_9FLAO</name>
<sequence length="168" mass="19227">MKLKRIFGIGLILCSFTTFSQSLFDKYADKEDVEVIEVSKKMFEMFSKIEATDTETQEFMQIAKKLTGLKIYTTQNRKIAEQMRADVSSYQKSASLQELVRVKDKTSNVKFFVREGKNADHFSELLMYVNSNSSQESVLLTLLGDISLKDLSVLAQKMKLPKEIAEIE</sequence>
<dbReference type="Pfam" id="PF14060">
    <property type="entry name" value="DUF4252"/>
    <property type="match status" value="1"/>
</dbReference>
<evidence type="ECO:0000256" key="1">
    <source>
        <dbReference type="SAM" id="SignalP"/>
    </source>
</evidence>
<dbReference type="EMBL" id="BQKB01000007">
    <property type="protein sequence ID" value="GJM51951.1"/>
    <property type="molecule type" value="Genomic_DNA"/>
</dbReference>
<feature type="chain" id="PRO_5043349318" description="DUF4252 domain-containing protein" evidence="1">
    <location>
        <begin position="21"/>
        <end position="168"/>
    </location>
</feature>
<dbReference type="EMBL" id="BQKA01000033">
    <property type="protein sequence ID" value="GJM50798.1"/>
    <property type="molecule type" value="Genomic_DNA"/>
</dbReference>
<proteinExistence type="predicted"/>
<evidence type="ECO:0008006" key="6">
    <source>
        <dbReference type="Google" id="ProtNLM"/>
    </source>
</evidence>
<evidence type="ECO:0000313" key="5">
    <source>
        <dbReference type="Proteomes" id="UP001208692"/>
    </source>
</evidence>
<keyword evidence="5" id="KW-1185">Reference proteome</keyword>